<dbReference type="HAMAP" id="MF_00056">
    <property type="entry name" value="KDO8P_synth"/>
    <property type="match status" value="1"/>
</dbReference>
<dbReference type="NCBIfam" id="NF003543">
    <property type="entry name" value="PRK05198.1"/>
    <property type="match status" value="1"/>
</dbReference>
<evidence type="ECO:0000256" key="8">
    <source>
        <dbReference type="HAMAP-Rule" id="MF_00056"/>
    </source>
</evidence>
<comment type="subcellular location">
    <subcellularLocation>
        <location evidence="1 8">Cytoplasm</location>
    </subcellularLocation>
</comment>
<proteinExistence type="inferred from homology"/>
<dbReference type="InterPro" id="IPR006269">
    <property type="entry name" value="KDO8P_synthase"/>
</dbReference>
<evidence type="ECO:0000256" key="3">
    <source>
        <dbReference type="ARBA" id="ARBA00004845"/>
    </source>
</evidence>
<dbReference type="Proteomes" id="UP001589943">
    <property type="component" value="Unassembled WGS sequence"/>
</dbReference>
<dbReference type="Pfam" id="PF00793">
    <property type="entry name" value="DAHP_synth_1"/>
    <property type="match status" value="1"/>
</dbReference>
<dbReference type="PANTHER" id="PTHR21057">
    <property type="entry name" value="PHOSPHO-2-DEHYDRO-3-DEOXYHEPTONATE ALDOLASE"/>
    <property type="match status" value="1"/>
</dbReference>
<evidence type="ECO:0000256" key="2">
    <source>
        <dbReference type="ARBA" id="ARBA00004756"/>
    </source>
</evidence>
<keyword evidence="6 8" id="KW-0808">Transferase</keyword>
<dbReference type="Gene3D" id="3.20.20.70">
    <property type="entry name" value="Aldolase class I"/>
    <property type="match status" value="1"/>
</dbReference>
<evidence type="ECO:0000256" key="4">
    <source>
        <dbReference type="ARBA" id="ARBA00010499"/>
    </source>
</evidence>
<comment type="pathway">
    <text evidence="2">Bacterial outer membrane biogenesis; lipopolysaccharide biosynthesis.</text>
</comment>
<keyword evidence="11" id="KW-1185">Reference proteome</keyword>
<feature type="domain" description="DAHP synthetase I/KDSA" evidence="9">
    <location>
        <begin position="16"/>
        <end position="266"/>
    </location>
</feature>
<gene>
    <name evidence="8 10" type="primary">kdsA</name>
    <name evidence="10" type="ORF">ACFFF7_10730</name>
</gene>
<keyword evidence="8" id="KW-0448">Lipopolysaccharide biosynthesis</keyword>
<dbReference type="EC" id="2.5.1.55" evidence="8"/>
<dbReference type="RefSeq" id="WP_379481347.1">
    <property type="nucleotide sequence ID" value="NZ_JBHLTL010000006.1"/>
</dbReference>
<organism evidence="10 11">
    <name type="scientific">Novosphingobium aquiterrae</name>
    <dbReference type="NCBI Taxonomy" id="624388"/>
    <lineage>
        <taxon>Bacteria</taxon>
        <taxon>Pseudomonadati</taxon>
        <taxon>Pseudomonadota</taxon>
        <taxon>Alphaproteobacteria</taxon>
        <taxon>Sphingomonadales</taxon>
        <taxon>Sphingomonadaceae</taxon>
        <taxon>Novosphingobium</taxon>
    </lineage>
</organism>
<name>A0ABV6PJ85_9SPHN</name>
<comment type="similarity">
    <text evidence="4 8">Belongs to the KdsA family.</text>
</comment>
<dbReference type="EMBL" id="JBHLTL010000006">
    <property type="protein sequence ID" value="MFC0589889.1"/>
    <property type="molecule type" value="Genomic_DNA"/>
</dbReference>
<evidence type="ECO:0000313" key="11">
    <source>
        <dbReference type="Proteomes" id="UP001589943"/>
    </source>
</evidence>
<evidence type="ECO:0000259" key="9">
    <source>
        <dbReference type="Pfam" id="PF00793"/>
    </source>
</evidence>
<protein>
    <recommendedName>
        <fullName evidence="8">2-dehydro-3-deoxyphosphooctonate aldolase</fullName>
        <ecNumber evidence="8">2.5.1.55</ecNumber>
    </recommendedName>
    <alternativeName>
        <fullName evidence="8">3-deoxy-D-manno-octulosonic acid 8-phosphate synthase</fullName>
    </alternativeName>
    <alternativeName>
        <fullName evidence="8">KDO-8-phosphate synthase</fullName>
        <shortName evidence="8">KDO 8-P synthase</shortName>
        <shortName evidence="8">KDOPS</shortName>
    </alternativeName>
    <alternativeName>
        <fullName evidence="8">Phospho-2-dehydro-3-deoxyoctonate aldolase</fullName>
    </alternativeName>
</protein>
<accession>A0ABV6PJ85</accession>
<dbReference type="SUPFAM" id="SSF51569">
    <property type="entry name" value="Aldolase"/>
    <property type="match status" value="1"/>
</dbReference>
<evidence type="ECO:0000256" key="6">
    <source>
        <dbReference type="ARBA" id="ARBA00022679"/>
    </source>
</evidence>
<evidence type="ECO:0000256" key="1">
    <source>
        <dbReference type="ARBA" id="ARBA00004496"/>
    </source>
</evidence>
<reference evidence="10 11" key="1">
    <citation type="submission" date="2024-09" db="EMBL/GenBank/DDBJ databases">
        <authorList>
            <person name="Sun Q."/>
            <person name="Mori K."/>
        </authorList>
    </citation>
    <scope>NUCLEOTIDE SEQUENCE [LARGE SCALE GENOMIC DNA]</scope>
    <source>
        <strain evidence="10 11">NCAIM B.02537</strain>
    </source>
</reference>
<comment type="pathway">
    <text evidence="3 8">Carbohydrate biosynthesis; 3-deoxy-D-manno-octulosonate biosynthesis; 3-deoxy-D-manno-octulosonate from D-ribulose 5-phosphate: step 2/3.</text>
</comment>
<comment type="caution">
    <text evidence="10">The sequence shown here is derived from an EMBL/GenBank/DDBJ whole genome shotgun (WGS) entry which is preliminary data.</text>
</comment>
<dbReference type="NCBIfam" id="TIGR01362">
    <property type="entry name" value="KDO8P_synth"/>
    <property type="match status" value="1"/>
</dbReference>
<evidence type="ECO:0000256" key="5">
    <source>
        <dbReference type="ARBA" id="ARBA00022490"/>
    </source>
</evidence>
<evidence type="ECO:0000313" key="10">
    <source>
        <dbReference type="EMBL" id="MFC0589889.1"/>
    </source>
</evidence>
<comment type="catalytic activity">
    <reaction evidence="7 8">
        <text>D-arabinose 5-phosphate + phosphoenolpyruvate + H2O = 3-deoxy-alpha-D-manno-2-octulosonate-8-phosphate + phosphate</text>
        <dbReference type="Rhea" id="RHEA:14053"/>
        <dbReference type="ChEBI" id="CHEBI:15377"/>
        <dbReference type="ChEBI" id="CHEBI:43474"/>
        <dbReference type="ChEBI" id="CHEBI:57693"/>
        <dbReference type="ChEBI" id="CHEBI:58702"/>
        <dbReference type="ChEBI" id="CHEBI:85985"/>
        <dbReference type="EC" id="2.5.1.55"/>
    </reaction>
</comment>
<keyword evidence="5 8" id="KW-0963">Cytoplasm</keyword>
<dbReference type="InterPro" id="IPR013785">
    <property type="entry name" value="Aldolase_TIM"/>
</dbReference>
<sequence length="285" mass="29799">MYHGPRAGFTTDRAAAMLIVAGPCVIESESHALGVAAALAGIARRLGLRVIYKSSFDKANRTAATSPRGPGIDEGLAILAKVRRETGLDVLTDIHETAQAAPAAEVADVLQIPAFLARQTDLIQAAVSTGRTVNVKKGQFMAPEDMAHVVAKAQAVLPQDVPIGDRLWLCERGTSFGYRDLVVDMRGLAVMRQFGCPVIFDAGHSAQQPAAAGNASGGKRDLIPALARAAVAVGVDGLFIETHPDPANALSDAATAWPLDRLEALLESLLIVHAAAGTARAKMDC</sequence>
<dbReference type="InterPro" id="IPR006218">
    <property type="entry name" value="DAHP1/KDSA"/>
</dbReference>
<evidence type="ECO:0000256" key="7">
    <source>
        <dbReference type="ARBA" id="ARBA00049112"/>
    </source>
</evidence>
<dbReference type="GO" id="GO:0008676">
    <property type="term" value="F:3-deoxy-8-phosphooctulonate synthase activity"/>
    <property type="evidence" value="ECO:0007669"/>
    <property type="project" value="UniProtKB-EC"/>
</dbReference>